<organism evidence="2 3">
    <name type="scientific">Plasmodium vivax Mauritania I</name>
    <dbReference type="NCBI Taxonomy" id="1035515"/>
    <lineage>
        <taxon>Eukaryota</taxon>
        <taxon>Sar</taxon>
        <taxon>Alveolata</taxon>
        <taxon>Apicomplexa</taxon>
        <taxon>Aconoidasida</taxon>
        <taxon>Haemosporida</taxon>
        <taxon>Plasmodiidae</taxon>
        <taxon>Plasmodium</taxon>
        <taxon>Plasmodium (Plasmodium)</taxon>
    </lineage>
</organism>
<keyword evidence="1" id="KW-1133">Transmembrane helix</keyword>
<evidence type="ECO:0000313" key="2">
    <source>
        <dbReference type="EMBL" id="KMZ94979.1"/>
    </source>
</evidence>
<evidence type="ECO:0008006" key="4">
    <source>
        <dbReference type="Google" id="ProtNLM"/>
    </source>
</evidence>
<dbReference type="AlphaFoldDB" id="A0A0J9TI92"/>
<gene>
    <name evidence="2" type="ORF">PVMG_05648</name>
</gene>
<name>A0A0J9TI92_PLAVI</name>
<dbReference type="OrthoDB" id="10328702at2759"/>
<keyword evidence="1" id="KW-0812">Transmembrane</keyword>
<dbReference type="Proteomes" id="UP000053776">
    <property type="component" value="Unassembled WGS sequence"/>
</dbReference>
<accession>A0A0J9TI92</accession>
<proteinExistence type="predicted"/>
<feature type="transmembrane region" description="Helical" evidence="1">
    <location>
        <begin position="170"/>
        <end position="188"/>
    </location>
</feature>
<sequence>MRIFRNYKIKESMKFIFILKFITFIFLIWICYLKSDKCIFGRSIENEYKVHKMSFGCFNRLLSKHEIQDGLRSHRQREYLSNNIMNKNMKVVLEHTSTYGQLNKRRGNDLDSYKKGYRRRYSKKNILGKLECYCEKKVFDKIGDIHNLVVKMQNDKKRLIKEILKKHCKGIIILTSILLIGLIIHILFTGDYGLIPWCKNLNDDHLNGTCSINGIIHADEKYTSAITIPNFLLISLSSIILISTVIYSLIKLVKYERLKMGRRKMNTKDYINFYKEVLI</sequence>
<keyword evidence="1" id="KW-0472">Membrane</keyword>
<dbReference type="EMBL" id="KQ235009">
    <property type="protein sequence ID" value="KMZ94979.1"/>
    <property type="molecule type" value="Genomic_DNA"/>
</dbReference>
<feature type="transmembrane region" description="Helical" evidence="1">
    <location>
        <begin position="231"/>
        <end position="253"/>
    </location>
</feature>
<dbReference type="Pfam" id="PF12420">
    <property type="entry name" value="DUF3671"/>
    <property type="match status" value="1"/>
</dbReference>
<evidence type="ECO:0000313" key="3">
    <source>
        <dbReference type="Proteomes" id="UP000053776"/>
    </source>
</evidence>
<reference evidence="2 3" key="1">
    <citation type="submission" date="2011-08" db="EMBL/GenBank/DDBJ databases">
        <title>The Genome Sequence of Plasmodium vivax Mauritania I.</title>
        <authorList>
            <consortium name="The Broad Institute Genome Sequencing Platform"/>
            <consortium name="The Broad Institute Genome Sequencing Center for Infectious Disease"/>
            <person name="Neafsey D."/>
            <person name="Carlton J."/>
            <person name="Barnwell J."/>
            <person name="Collins W."/>
            <person name="Escalante A."/>
            <person name="Mullikin J."/>
            <person name="Saul A."/>
            <person name="Guigo R."/>
            <person name="Camara F."/>
            <person name="Young S.K."/>
            <person name="Zeng Q."/>
            <person name="Gargeya S."/>
            <person name="Fitzgerald M."/>
            <person name="Haas B."/>
            <person name="Abouelleil A."/>
            <person name="Alvarado L."/>
            <person name="Arachchi H.M."/>
            <person name="Berlin A."/>
            <person name="Brown A."/>
            <person name="Chapman S.B."/>
            <person name="Chen Z."/>
            <person name="Dunbar C."/>
            <person name="Freedman E."/>
            <person name="Gearin G."/>
            <person name="Gellesch M."/>
            <person name="Goldberg J."/>
            <person name="Griggs A."/>
            <person name="Gujja S."/>
            <person name="Heiman D."/>
            <person name="Howarth C."/>
            <person name="Larson L."/>
            <person name="Lui A."/>
            <person name="MacDonald P.J.P."/>
            <person name="Montmayeur A."/>
            <person name="Murphy C."/>
            <person name="Neiman D."/>
            <person name="Pearson M."/>
            <person name="Priest M."/>
            <person name="Roberts A."/>
            <person name="Saif S."/>
            <person name="Shea T."/>
            <person name="Shenoy N."/>
            <person name="Sisk P."/>
            <person name="Stolte C."/>
            <person name="Sykes S."/>
            <person name="Wortman J."/>
            <person name="Nusbaum C."/>
            <person name="Birren B."/>
        </authorList>
    </citation>
    <scope>NUCLEOTIDE SEQUENCE [LARGE SCALE GENOMIC DNA]</scope>
    <source>
        <strain evidence="2 3">Mauritania I</strain>
    </source>
</reference>
<evidence type="ECO:0000256" key="1">
    <source>
        <dbReference type="SAM" id="Phobius"/>
    </source>
</evidence>
<protein>
    <recommendedName>
        <fullName evidence="4">Variable surface protein</fullName>
    </recommendedName>
</protein>
<dbReference type="InterPro" id="IPR022139">
    <property type="entry name" value="Fam-L/Fam-M-like_plasmodium"/>
</dbReference>
<feature type="transmembrane region" description="Helical" evidence="1">
    <location>
        <begin position="15"/>
        <end position="33"/>
    </location>
</feature>